<keyword evidence="2" id="KW-1185">Reference proteome</keyword>
<proteinExistence type="predicted"/>
<evidence type="ECO:0000313" key="1">
    <source>
        <dbReference type="EMBL" id="KJA09070.1"/>
    </source>
</evidence>
<reference evidence="1 2" key="1">
    <citation type="submission" date="2014-12" db="EMBL/GenBank/DDBJ databases">
        <title>Isolation of bacteria from lake water.</title>
        <authorList>
            <person name="Sheng K.-Y."/>
            <person name="Chin P.-S."/>
            <person name="Chan K.-G."/>
            <person name="Tan G.S."/>
        </authorList>
    </citation>
    <scope>NUCLEOTIDE SEQUENCE [LARGE SCALE GENOMIC DNA]</scope>
    <source>
        <strain evidence="1 2">KY4</strain>
    </source>
</reference>
<accession>A0A0D7K429</accession>
<evidence type="ECO:0000313" key="2">
    <source>
        <dbReference type="Proteomes" id="UP000032566"/>
    </source>
</evidence>
<gene>
    <name evidence="1" type="ORF">RP29_18510</name>
</gene>
<sequence length="146" mass="16290">MQALENWAGALLQRLSPVEQQRLALNVARQLRRSQQKNMRAQQGPDGTAWELRKTPAKTLRGTKTGPMMRGLAAAKYLRAQATPSEATVSFADRVQRIARVHHYGETDAVNHPDPPQYDYPARPLLGISDADLQAITQLLMKHLQG</sequence>
<dbReference type="NCBIfam" id="TIGR01635">
    <property type="entry name" value="tail_comp_S"/>
    <property type="match status" value="1"/>
</dbReference>
<dbReference type="EMBL" id="JXYQ01000073">
    <property type="protein sequence ID" value="KJA09070.1"/>
    <property type="molecule type" value="Genomic_DNA"/>
</dbReference>
<dbReference type="InterPro" id="IPR006522">
    <property type="entry name" value="Phage_virion_morphogenesis"/>
</dbReference>
<comment type="caution">
    <text evidence="1">The sequence shown here is derived from an EMBL/GenBank/DDBJ whole genome shotgun (WGS) entry which is preliminary data.</text>
</comment>
<organism evidence="1 2">
    <name type="scientific">Acidovorax temperans</name>
    <dbReference type="NCBI Taxonomy" id="80878"/>
    <lineage>
        <taxon>Bacteria</taxon>
        <taxon>Pseudomonadati</taxon>
        <taxon>Pseudomonadota</taxon>
        <taxon>Betaproteobacteria</taxon>
        <taxon>Burkholderiales</taxon>
        <taxon>Comamonadaceae</taxon>
        <taxon>Acidovorax</taxon>
    </lineage>
</organism>
<evidence type="ECO:0008006" key="3">
    <source>
        <dbReference type="Google" id="ProtNLM"/>
    </source>
</evidence>
<dbReference type="STRING" id="80878.RP29_18510"/>
<protein>
    <recommendedName>
        <fullName evidence="3">Phage virion morphogenesis protein</fullName>
    </recommendedName>
</protein>
<name>A0A0D7K429_9BURK</name>
<dbReference type="AlphaFoldDB" id="A0A0D7K429"/>
<dbReference type="Pfam" id="PF05069">
    <property type="entry name" value="Phage_tail_S"/>
    <property type="match status" value="1"/>
</dbReference>
<dbReference type="PATRIC" id="fig|80878.5.peg.3668"/>
<dbReference type="Proteomes" id="UP000032566">
    <property type="component" value="Unassembled WGS sequence"/>
</dbReference>